<keyword evidence="17" id="KW-1208">Phospholipid metabolism</keyword>
<keyword evidence="9" id="KW-0808">Transferase</keyword>
<evidence type="ECO:0000256" key="7">
    <source>
        <dbReference type="ARBA" id="ARBA00018337"/>
    </source>
</evidence>
<dbReference type="Proteomes" id="UP001153069">
    <property type="component" value="Unassembled WGS sequence"/>
</dbReference>
<evidence type="ECO:0000256" key="4">
    <source>
        <dbReference type="ARBA" id="ARBA00005189"/>
    </source>
</evidence>
<evidence type="ECO:0000256" key="13">
    <source>
        <dbReference type="ARBA" id="ARBA00023098"/>
    </source>
</evidence>
<evidence type="ECO:0000256" key="16">
    <source>
        <dbReference type="ARBA" id="ARBA00023209"/>
    </source>
</evidence>
<dbReference type="PANTHER" id="PTHR13619:SF0">
    <property type="entry name" value="PHOSPHATIDATE CYTIDYLYLTRANSFERASE, MITOCHONDRIAL"/>
    <property type="match status" value="1"/>
</dbReference>
<proteinExistence type="inferred from homology"/>
<evidence type="ECO:0000256" key="18">
    <source>
        <dbReference type="ARBA" id="ARBA00029893"/>
    </source>
</evidence>
<evidence type="ECO:0000256" key="8">
    <source>
        <dbReference type="ARBA" id="ARBA00022516"/>
    </source>
</evidence>
<keyword evidence="11" id="KW-0999">Mitochondrion inner membrane</keyword>
<evidence type="ECO:0000256" key="6">
    <source>
        <dbReference type="ARBA" id="ARBA00012487"/>
    </source>
</evidence>
<dbReference type="EC" id="2.7.7.41" evidence="6"/>
<evidence type="ECO:0000313" key="20">
    <source>
        <dbReference type="EMBL" id="CAB9510771.1"/>
    </source>
</evidence>
<evidence type="ECO:0000256" key="3">
    <source>
        <dbReference type="ARBA" id="ARBA00005119"/>
    </source>
</evidence>
<name>A0A9N8DXT9_9STRA</name>
<evidence type="ECO:0000256" key="9">
    <source>
        <dbReference type="ARBA" id="ARBA00022679"/>
    </source>
</evidence>
<keyword evidence="13" id="KW-0443">Lipid metabolism</keyword>
<evidence type="ECO:0000256" key="1">
    <source>
        <dbReference type="ARBA" id="ARBA00001946"/>
    </source>
</evidence>
<dbReference type="GO" id="GO:0016024">
    <property type="term" value="P:CDP-diacylglycerol biosynthetic process"/>
    <property type="evidence" value="ECO:0007669"/>
    <property type="project" value="TreeGrafter"/>
</dbReference>
<sequence length="393" mass="43789">MIKDSLSESPSNSSDEAKHHDEGQLASSEELLEVFHSTFSPRQQEEIVYAFGYGSGVFAQTDSSKNDEAEQSATEQKMLDMIIIVQDALQFHSINIEENPHHYAPLFRTPSRAAWWQTHQAPFPWLLSNPKVFFNFCQDPLLLKYGIMERQHLCSDLQFWDSLYIAGRMQKPTATILQSSSSSDDGLMMLQDYQNRYNLPAALSTALLLLGRQDDTDATTEIPLSALYSQISSLSYTGDFRMQVGAEDPAKIDKLVHSPGQLQRFHQMYHATALQPLVESGVVSLETNSNIGDTAAAAAATTITWNPQDPSTIAELRQRLPPRLARHLEPKSQSSSSHATTTTTTRLLQNELHSIVAPAARYQAFKGLWTAGITKSASYALAKLSKGLLRSWR</sequence>
<comment type="pathway">
    <text evidence="3">Phospholipid metabolism; CDP-diacylglycerol biosynthesis; CDP-diacylglycerol from sn-glycerol 3-phosphate: step 3/3.</text>
</comment>
<comment type="cofactor">
    <cofactor evidence="1">
        <name>Mg(2+)</name>
        <dbReference type="ChEBI" id="CHEBI:18420"/>
    </cofactor>
</comment>
<gene>
    <name evidence="20" type="ORF">SEMRO_452_G145850.1</name>
</gene>
<dbReference type="PANTHER" id="PTHR13619">
    <property type="entry name" value="PHOSPHATIDATE CYTIDYLYLTRANSFERASE, MITOCHONDRIAL"/>
    <property type="match status" value="1"/>
</dbReference>
<dbReference type="GO" id="GO:0032049">
    <property type="term" value="P:cardiolipin biosynthetic process"/>
    <property type="evidence" value="ECO:0007669"/>
    <property type="project" value="InterPro"/>
</dbReference>
<comment type="pathway">
    <text evidence="4">Lipid metabolism.</text>
</comment>
<organism evidence="20 21">
    <name type="scientific">Seminavis robusta</name>
    <dbReference type="NCBI Taxonomy" id="568900"/>
    <lineage>
        <taxon>Eukaryota</taxon>
        <taxon>Sar</taxon>
        <taxon>Stramenopiles</taxon>
        <taxon>Ochrophyta</taxon>
        <taxon>Bacillariophyta</taxon>
        <taxon>Bacillariophyceae</taxon>
        <taxon>Bacillariophycidae</taxon>
        <taxon>Naviculales</taxon>
        <taxon>Naviculaceae</taxon>
        <taxon>Seminavis</taxon>
    </lineage>
</organism>
<evidence type="ECO:0000256" key="5">
    <source>
        <dbReference type="ARBA" id="ARBA00005458"/>
    </source>
</evidence>
<reference evidence="20" key="1">
    <citation type="submission" date="2020-06" db="EMBL/GenBank/DDBJ databases">
        <authorList>
            <consortium name="Plant Systems Biology data submission"/>
        </authorList>
    </citation>
    <scope>NUCLEOTIDE SEQUENCE</scope>
    <source>
        <strain evidence="20">D6</strain>
    </source>
</reference>
<evidence type="ECO:0000256" key="17">
    <source>
        <dbReference type="ARBA" id="ARBA00023264"/>
    </source>
</evidence>
<evidence type="ECO:0000256" key="14">
    <source>
        <dbReference type="ARBA" id="ARBA00023128"/>
    </source>
</evidence>
<dbReference type="InterPro" id="IPR015222">
    <property type="entry name" value="Tam41"/>
</dbReference>
<dbReference type="Pfam" id="PF09139">
    <property type="entry name" value="Tam41_Mmp37"/>
    <property type="match status" value="1"/>
</dbReference>
<keyword evidence="12" id="KW-0460">Magnesium</keyword>
<evidence type="ECO:0000256" key="10">
    <source>
        <dbReference type="ARBA" id="ARBA00022695"/>
    </source>
</evidence>
<comment type="subcellular location">
    <subcellularLocation>
        <location evidence="2">Mitochondrion inner membrane</location>
        <topology evidence="2">Peripheral membrane protein</topology>
        <orientation evidence="2">Matrix side</orientation>
    </subcellularLocation>
</comment>
<feature type="region of interest" description="Disordered" evidence="19">
    <location>
        <begin position="1"/>
        <end position="26"/>
    </location>
</feature>
<protein>
    <recommendedName>
        <fullName evidence="7">Phosphatidate cytidylyltransferase, mitochondrial</fullName>
        <ecNumber evidence="6">2.7.7.41</ecNumber>
    </recommendedName>
    <alternativeName>
        <fullName evidence="18">CDP-diacylglycerol synthase</fullName>
    </alternativeName>
</protein>
<evidence type="ECO:0000256" key="15">
    <source>
        <dbReference type="ARBA" id="ARBA00023136"/>
    </source>
</evidence>
<dbReference type="GO" id="GO:0004605">
    <property type="term" value="F:phosphatidate cytidylyltransferase activity"/>
    <property type="evidence" value="ECO:0007669"/>
    <property type="project" value="UniProtKB-EC"/>
</dbReference>
<evidence type="ECO:0000256" key="19">
    <source>
        <dbReference type="SAM" id="MobiDB-lite"/>
    </source>
</evidence>
<dbReference type="AlphaFoldDB" id="A0A9N8DXT9"/>
<evidence type="ECO:0000313" key="21">
    <source>
        <dbReference type="Proteomes" id="UP001153069"/>
    </source>
</evidence>
<keyword evidence="10 20" id="KW-0548">Nucleotidyltransferase</keyword>
<comment type="similarity">
    <text evidence="5">Belongs to the TAM41 family.</text>
</comment>
<dbReference type="EMBL" id="CAICTM010000451">
    <property type="protein sequence ID" value="CAB9510771.1"/>
    <property type="molecule type" value="Genomic_DNA"/>
</dbReference>
<keyword evidence="21" id="KW-1185">Reference proteome</keyword>
<keyword evidence="8" id="KW-0444">Lipid biosynthesis</keyword>
<accession>A0A9N8DXT9</accession>
<keyword evidence="14" id="KW-0496">Mitochondrion</keyword>
<keyword evidence="15" id="KW-0472">Membrane</keyword>
<evidence type="ECO:0000256" key="2">
    <source>
        <dbReference type="ARBA" id="ARBA00004443"/>
    </source>
</evidence>
<dbReference type="OrthoDB" id="341477at2759"/>
<dbReference type="GO" id="GO:0005743">
    <property type="term" value="C:mitochondrial inner membrane"/>
    <property type="evidence" value="ECO:0007669"/>
    <property type="project" value="UniProtKB-SubCell"/>
</dbReference>
<comment type="caution">
    <text evidence="20">The sequence shown here is derived from an EMBL/GenBank/DDBJ whole genome shotgun (WGS) entry which is preliminary data.</text>
</comment>
<evidence type="ECO:0000256" key="11">
    <source>
        <dbReference type="ARBA" id="ARBA00022792"/>
    </source>
</evidence>
<evidence type="ECO:0000256" key="12">
    <source>
        <dbReference type="ARBA" id="ARBA00022842"/>
    </source>
</evidence>
<keyword evidence="16" id="KW-0594">Phospholipid biosynthesis</keyword>